<gene>
    <name evidence="3" type="ORF">GCM10022419_126930</name>
</gene>
<accession>A0ABP6ZVP4</accession>
<dbReference type="PRINTS" id="PR00359">
    <property type="entry name" value="BP450"/>
</dbReference>
<organism evidence="3 4">
    <name type="scientific">Nonomuraea rosea</name>
    <dbReference type="NCBI Taxonomy" id="638574"/>
    <lineage>
        <taxon>Bacteria</taxon>
        <taxon>Bacillati</taxon>
        <taxon>Actinomycetota</taxon>
        <taxon>Actinomycetes</taxon>
        <taxon>Streptosporangiales</taxon>
        <taxon>Streptosporangiaceae</taxon>
        <taxon>Nonomuraea</taxon>
    </lineage>
</organism>
<keyword evidence="2" id="KW-0479">Metal-binding</keyword>
<comment type="similarity">
    <text evidence="1 2">Belongs to the cytochrome P450 family.</text>
</comment>
<keyword evidence="2" id="KW-0560">Oxidoreductase</keyword>
<evidence type="ECO:0000256" key="1">
    <source>
        <dbReference type="ARBA" id="ARBA00010617"/>
    </source>
</evidence>
<evidence type="ECO:0000313" key="4">
    <source>
        <dbReference type="Proteomes" id="UP001500630"/>
    </source>
</evidence>
<evidence type="ECO:0000313" key="3">
    <source>
        <dbReference type="EMBL" id="GAA3619923.1"/>
    </source>
</evidence>
<dbReference type="PROSITE" id="PS00086">
    <property type="entry name" value="CYTOCHROME_P450"/>
    <property type="match status" value="1"/>
</dbReference>
<dbReference type="PANTHER" id="PTHR46696:SF1">
    <property type="entry name" value="CYTOCHROME P450 YJIB-RELATED"/>
    <property type="match status" value="1"/>
</dbReference>
<dbReference type="EMBL" id="BAABDQ010000061">
    <property type="protein sequence ID" value="GAA3619923.1"/>
    <property type="molecule type" value="Genomic_DNA"/>
</dbReference>
<evidence type="ECO:0000256" key="2">
    <source>
        <dbReference type="RuleBase" id="RU000461"/>
    </source>
</evidence>
<keyword evidence="2" id="KW-0408">Iron</keyword>
<comment type="caution">
    <text evidence="3">The sequence shown here is derived from an EMBL/GenBank/DDBJ whole genome shotgun (WGS) entry which is preliminary data.</text>
</comment>
<proteinExistence type="inferred from homology"/>
<dbReference type="PANTHER" id="PTHR46696">
    <property type="entry name" value="P450, PUTATIVE (EUROFUNG)-RELATED"/>
    <property type="match status" value="1"/>
</dbReference>
<keyword evidence="2" id="KW-0503">Monooxygenase</keyword>
<name>A0ABP6ZVP4_9ACTN</name>
<dbReference type="InterPro" id="IPR002397">
    <property type="entry name" value="Cyt_P450_B"/>
</dbReference>
<reference evidence="4" key="1">
    <citation type="journal article" date="2019" name="Int. J. Syst. Evol. Microbiol.">
        <title>The Global Catalogue of Microorganisms (GCM) 10K type strain sequencing project: providing services to taxonomists for standard genome sequencing and annotation.</title>
        <authorList>
            <consortium name="The Broad Institute Genomics Platform"/>
            <consortium name="The Broad Institute Genome Sequencing Center for Infectious Disease"/>
            <person name="Wu L."/>
            <person name="Ma J."/>
        </authorList>
    </citation>
    <scope>NUCLEOTIDE SEQUENCE [LARGE SCALE GENOMIC DNA]</scope>
    <source>
        <strain evidence="4">JCM 17326</strain>
    </source>
</reference>
<dbReference type="InterPro" id="IPR036396">
    <property type="entry name" value="Cyt_P450_sf"/>
</dbReference>
<keyword evidence="4" id="KW-1185">Reference proteome</keyword>
<dbReference type="Gene3D" id="1.10.630.10">
    <property type="entry name" value="Cytochrome P450"/>
    <property type="match status" value="1"/>
</dbReference>
<dbReference type="InterPro" id="IPR017972">
    <property type="entry name" value="Cyt_P450_CS"/>
</dbReference>
<dbReference type="PRINTS" id="PR00385">
    <property type="entry name" value="P450"/>
</dbReference>
<dbReference type="RefSeq" id="WP_345578720.1">
    <property type="nucleotide sequence ID" value="NZ_BAABDQ010000061.1"/>
</dbReference>
<dbReference type="CDD" id="cd11029">
    <property type="entry name" value="CYP107-like"/>
    <property type="match status" value="1"/>
</dbReference>
<dbReference type="SUPFAM" id="SSF48264">
    <property type="entry name" value="Cytochrome P450"/>
    <property type="match status" value="1"/>
</dbReference>
<dbReference type="InterPro" id="IPR001128">
    <property type="entry name" value="Cyt_P450"/>
</dbReference>
<protein>
    <submittedName>
        <fullName evidence="3">Cytochrome P450</fullName>
    </submittedName>
</protein>
<keyword evidence="2" id="KW-0349">Heme</keyword>
<sequence length="400" mass="43180">MESQLPVPGERCSRTLRRLRDEAGPVVPVILPGGVRVWCVMSYEAVNEVLAGDGVLYSKQAKNYTALHDGTIPADWPLRQILEGNHLLTKDGADHRRLRSLVNRAFTPGRVEALAPRIQALADELLDGLAAKGDGADLVHAFSEPLPITVVAELFGVQAQERGLIREWTQTIVAHDSAPEEAAKAGADLLACLSGHIARRRRDPADDLTTALIQAQDEDGDRLSDDEMVGILWLVIVAGHETVVHLLANTVIALCTDPGQLALVREHGDWSLVVEEALRARNPVNSAILRYPLRDVTIAGVPVPAGEGIVIGFSGTGTDPARYGPDAGRFDVARAPETHLAFGRGPHFCVGAPLARLELRIALSALFERFPRLRLAVPEEEIVYTPSIITEGPVALPVLL</sequence>
<dbReference type="Proteomes" id="UP001500630">
    <property type="component" value="Unassembled WGS sequence"/>
</dbReference>
<dbReference type="Pfam" id="PF00067">
    <property type="entry name" value="p450"/>
    <property type="match status" value="1"/>
</dbReference>